<evidence type="ECO:0000313" key="2">
    <source>
        <dbReference type="Proteomes" id="UP000789920"/>
    </source>
</evidence>
<comment type="caution">
    <text evidence="1">The sequence shown here is derived from an EMBL/GenBank/DDBJ whole genome shotgun (WGS) entry which is preliminary data.</text>
</comment>
<reference evidence="1" key="1">
    <citation type="submission" date="2021-06" db="EMBL/GenBank/DDBJ databases">
        <authorList>
            <person name="Kallberg Y."/>
            <person name="Tangrot J."/>
            <person name="Rosling A."/>
        </authorList>
    </citation>
    <scope>NUCLEOTIDE SEQUENCE</scope>
    <source>
        <strain evidence="1">MA461A</strain>
    </source>
</reference>
<dbReference type="Proteomes" id="UP000789920">
    <property type="component" value="Unassembled WGS sequence"/>
</dbReference>
<keyword evidence="2" id="KW-1185">Reference proteome</keyword>
<sequence length="210" mass="23512">KDQGLSETFSSENKRYSPNVSETSDAGLMAYWNNTINATDVNIINNTSMNAFPDQIISSRWLYGNMEHPFVGDSWTNFLRSPTVSPGLIRRFSRSNESGENSNEEGYFQQNMTLYNNNNPYTYDYSMVTDMSNGQPFSEWSAGRIMSNRRNLVDMGEMGSIIPSSSINVHGNSTASQLLNPTIGSTLDGLDMSNVELMNNKGFMTSVRRT</sequence>
<dbReference type="EMBL" id="CAJVQC010138529">
    <property type="protein sequence ID" value="CAG8843479.1"/>
    <property type="molecule type" value="Genomic_DNA"/>
</dbReference>
<organism evidence="1 2">
    <name type="scientific">Racocetra persica</name>
    <dbReference type="NCBI Taxonomy" id="160502"/>
    <lineage>
        <taxon>Eukaryota</taxon>
        <taxon>Fungi</taxon>
        <taxon>Fungi incertae sedis</taxon>
        <taxon>Mucoromycota</taxon>
        <taxon>Glomeromycotina</taxon>
        <taxon>Glomeromycetes</taxon>
        <taxon>Diversisporales</taxon>
        <taxon>Gigasporaceae</taxon>
        <taxon>Racocetra</taxon>
    </lineage>
</organism>
<proteinExistence type="predicted"/>
<feature type="non-terminal residue" evidence="1">
    <location>
        <position position="1"/>
    </location>
</feature>
<accession>A0ACA9SQA1</accession>
<protein>
    <submittedName>
        <fullName evidence="1">7426_t:CDS:1</fullName>
    </submittedName>
</protein>
<evidence type="ECO:0000313" key="1">
    <source>
        <dbReference type="EMBL" id="CAG8843479.1"/>
    </source>
</evidence>
<name>A0ACA9SQA1_9GLOM</name>
<feature type="non-terminal residue" evidence="1">
    <location>
        <position position="210"/>
    </location>
</feature>
<gene>
    <name evidence="1" type="ORF">RPERSI_LOCUS32780</name>
</gene>